<dbReference type="RefSeq" id="WP_277749522.1">
    <property type="nucleotide sequence ID" value="NZ_PDLL01000827.1"/>
</dbReference>
<dbReference type="InterPro" id="IPR005308">
    <property type="entry name" value="OKR_de-COase_N"/>
</dbReference>
<gene>
    <name evidence="2" type="ORF">CRX42_31985</name>
</gene>
<accession>A0A2W0EDU7</accession>
<protein>
    <submittedName>
        <fullName evidence="2">Ornithine decarboxylase</fullName>
    </submittedName>
</protein>
<feature type="non-terminal residue" evidence="2">
    <location>
        <position position="120"/>
    </location>
</feature>
<dbReference type="Pfam" id="PF03709">
    <property type="entry name" value="OKR_DC_1_N"/>
    <property type="match status" value="1"/>
</dbReference>
<evidence type="ECO:0000313" key="3">
    <source>
        <dbReference type="Proteomes" id="UP000247437"/>
    </source>
</evidence>
<dbReference type="SUPFAM" id="SSF52172">
    <property type="entry name" value="CheY-like"/>
    <property type="match status" value="1"/>
</dbReference>
<reference evidence="2 3" key="1">
    <citation type="journal article" date="2018" name="Appl. Microbiol. Biotechnol.">
        <title>Characterization of the caprolactam degradation pathway in Pseudomonas jessenii using mass spectrometry-based proteomics.</title>
        <authorList>
            <person name="Otzen M."/>
            <person name="Palacio C."/>
            <person name="Janssen D.B."/>
        </authorList>
    </citation>
    <scope>NUCLEOTIDE SEQUENCE [LARGE SCALE GENOMIC DNA]</scope>
    <source>
        <strain evidence="2 3">GO3</strain>
    </source>
</reference>
<dbReference type="Proteomes" id="UP000247437">
    <property type="component" value="Unassembled WGS sequence"/>
</dbReference>
<evidence type="ECO:0000313" key="2">
    <source>
        <dbReference type="EMBL" id="PYY66512.1"/>
    </source>
</evidence>
<comment type="caution">
    <text evidence="2">The sequence shown here is derived from an EMBL/GenBank/DDBJ whole genome shotgun (WGS) entry which is preliminary data.</text>
</comment>
<dbReference type="Gene3D" id="3.40.50.220">
    <property type="match status" value="1"/>
</dbReference>
<proteinExistence type="predicted"/>
<dbReference type="GO" id="GO:0016831">
    <property type="term" value="F:carboxy-lyase activity"/>
    <property type="evidence" value="ECO:0007669"/>
    <property type="project" value="InterPro"/>
</dbReference>
<evidence type="ECO:0000259" key="1">
    <source>
        <dbReference type="Pfam" id="PF03709"/>
    </source>
</evidence>
<feature type="domain" description="Orn/Lys/Arg decarboxylase N-terminal" evidence="1">
    <location>
        <begin position="4"/>
        <end position="111"/>
    </location>
</feature>
<dbReference type="EMBL" id="PDLL01000827">
    <property type="protein sequence ID" value="PYY66512.1"/>
    <property type="molecule type" value="Genomic_DNA"/>
</dbReference>
<sequence length="120" mass="12899">MKALKIAASEGASECFLNAREVVPLGHTDFTDVAVAVVSVNDVLAGALDAIQRTGFDVPIFLVASPGTSTHPREVYKHLNDVLLQVNGIFDLSPSNVEYHGNQLETAAKAYEESLLPPFF</sequence>
<name>A0A2W0EDU7_PSEJE</name>
<dbReference type="InterPro" id="IPR027464">
    <property type="entry name" value="Ornithine_deCO2ase_N"/>
</dbReference>
<organism evidence="2 3">
    <name type="scientific">Pseudomonas jessenii</name>
    <dbReference type="NCBI Taxonomy" id="77298"/>
    <lineage>
        <taxon>Bacteria</taxon>
        <taxon>Pseudomonadati</taxon>
        <taxon>Pseudomonadota</taxon>
        <taxon>Gammaproteobacteria</taxon>
        <taxon>Pseudomonadales</taxon>
        <taxon>Pseudomonadaceae</taxon>
        <taxon>Pseudomonas</taxon>
    </lineage>
</organism>
<dbReference type="AlphaFoldDB" id="A0A2W0EDU7"/>
<dbReference type="InterPro" id="IPR011006">
    <property type="entry name" value="CheY-like_superfamily"/>
</dbReference>